<evidence type="ECO:0000256" key="1">
    <source>
        <dbReference type="SAM" id="SignalP"/>
    </source>
</evidence>
<evidence type="ECO:0000313" key="3">
    <source>
        <dbReference type="Proteomes" id="UP001324634"/>
    </source>
</evidence>
<evidence type="ECO:0000313" key="2">
    <source>
        <dbReference type="EMBL" id="WPU64787.1"/>
    </source>
</evidence>
<feature type="signal peptide" evidence="1">
    <location>
        <begin position="1"/>
        <end position="16"/>
    </location>
</feature>
<dbReference type="AlphaFoldDB" id="A0AAX4HNN1"/>
<dbReference type="Proteomes" id="UP001324634">
    <property type="component" value="Chromosome"/>
</dbReference>
<protein>
    <submittedName>
        <fullName evidence="2">Uncharacterized protein</fullName>
    </submittedName>
</protein>
<name>A0AAX4HNN1_9BACT</name>
<dbReference type="EMBL" id="CP139487">
    <property type="protein sequence ID" value="WPU64787.1"/>
    <property type="molecule type" value="Genomic_DNA"/>
</dbReference>
<organism evidence="2 3">
    <name type="scientific">Peredibacter starrii</name>
    <dbReference type="NCBI Taxonomy" id="28202"/>
    <lineage>
        <taxon>Bacteria</taxon>
        <taxon>Pseudomonadati</taxon>
        <taxon>Bdellovibrionota</taxon>
        <taxon>Bacteriovoracia</taxon>
        <taxon>Bacteriovoracales</taxon>
        <taxon>Bacteriovoracaceae</taxon>
        <taxon>Peredibacter</taxon>
    </lineage>
</organism>
<gene>
    <name evidence="2" type="ORF">SOO65_19010</name>
</gene>
<accession>A0AAX4HNN1</accession>
<dbReference type="KEGG" id="psti:SOO65_19010"/>
<keyword evidence="1" id="KW-0732">Signal</keyword>
<feature type="chain" id="PRO_5043915209" evidence="1">
    <location>
        <begin position="17"/>
        <end position="118"/>
    </location>
</feature>
<reference evidence="2 3" key="1">
    <citation type="submission" date="2023-11" db="EMBL/GenBank/DDBJ databases">
        <title>Peredibacter starrii A3.12.</title>
        <authorList>
            <person name="Mitchell R.J."/>
        </authorList>
    </citation>
    <scope>NUCLEOTIDE SEQUENCE [LARGE SCALE GENOMIC DNA]</scope>
    <source>
        <strain evidence="2 3">A3.12</strain>
    </source>
</reference>
<proteinExistence type="predicted"/>
<dbReference type="RefSeq" id="WP_321394254.1">
    <property type="nucleotide sequence ID" value="NZ_CP139487.1"/>
</dbReference>
<sequence>MKFFITFLLFISQAQAMEIYLLDTKINNTVFKDLMIVNSIKTPKLEGTVTVPGQFTTKMLTVKHDRKLITFDISTIENGSPLKASYQLRSVNDFQNLDGELTIENQRYSIVGKRIYAE</sequence>
<keyword evidence="3" id="KW-1185">Reference proteome</keyword>